<dbReference type="WBParaSite" id="BXY_1329200.1">
    <property type="protein sequence ID" value="BXY_1329200.1"/>
    <property type="gene ID" value="BXY_1329200"/>
</dbReference>
<sequence length="170" mass="19483">MTSIDSTTRYCAMRPSCSQEPEHDDNEICSSSSTTSARKCLPNRTTPKTAGYSLPSVKWTFLLTLLCSLANPIFSRHVEGAKLKDECFHRYQNKDHHTSLAEWIHRKNTSHYSPIIPSYSQALIKIEVSQQSYMKTIYENYRGGPDPVARNVPFCIREESEMWQNAFLAK</sequence>
<reference evidence="3" key="1">
    <citation type="submission" date="2016-11" db="UniProtKB">
        <authorList>
            <consortium name="WormBaseParasite"/>
        </authorList>
    </citation>
    <scope>IDENTIFICATION</scope>
</reference>
<feature type="region of interest" description="Disordered" evidence="1">
    <location>
        <begin position="16"/>
        <end position="40"/>
    </location>
</feature>
<protein>
    <submittedName>
        <fullName evidence="3">SCP domain-containing protein</fullName>
    </submittedName>
</protein>
<proteinExistence type="predicted"/>
<evidence type="ECO:0000313" key="2">
    <source>
        <dbReference type="Proteomes" id="UP000095284"/>
    </source>
</evidence>
<dbReference type="eggNOG" id="ENOG502SFN7">
    <property type="taxonomic scope" value="Eukaryota"/>
</dbReference>
<organism evidence="2 3">
    <name type="scientific">Bursaphelenchus xylophilus</name>
    <name type="common">Pinewood nematode worm</name>
    <name type="synonym">Aphelenchoides xylophilus</name>
    <dbReference type="NCBI Taxonomy" id="6326"/>
    <lineage>
        <taxon>Eukaryota</taxon>
        <taxon>Metazoa</taxon>
        <taxon>Ecdysozoa</taxon>
        <taxon>Nematoda</taxon>
        <taxon>Chromadorea</taxon>
        <taxon>Rhabditida</taxon>
        <taxon>Tylenchina</taxon>
        <taxon>Tylenchomorpha</taxon>
        <taxon>Aphelenchoidea</taxon>
        <taxon>Aphelenchoididae</taxon>
        <taxon>Bursaphelenchus</taxon>
    </lineage>
</organism>
<dbReference type="Proteomes" id="UP000095284">
    <property type="component" value="Unplaced"/>
</dbReference>
<dbReference type="AlphaFoldDB" id="A0A1I7SJR5"/>
<accession>A0A1I7SJR5</accession>
<evidence type="ECO:0000313" key="3">
    <source>
        <dbReference type="WBParaSite" id="BXY_1329200.1"/>
    </source>
</evidence>
<evidence type="ECO:0000256" key="1">
    <source>
        <dbReference type="SAM" id="MobiDB-lite"/>
    </source>
</evidence>
<name>A0A1I7SJR5_BURXY</name>
<feature type="compositionally biased region" description="Polar residues" evidence="1">
    <location>
        <begin position="28"/>
        <end position="40"/>
    </location>
</feature>